<evidence type="ECO:0000256" key="1">
    <source>
        <dbReference type="ARBA" id="ARBA00023002"/>
    </source>
</evidence>
<dbReference type="Gene3D" id="3.20.20.100">
    <property type="entry name" value="NADP-dependent oxidoreductase domain"/>
    <property type="match status" value="1"/>
</dbReference>
<dbReference type="GO" id="GO:0016616">
    <property type="term" value="F:oxidoreductase activity, acting on the CH-OH group of donors, NAD or NADP as acceptor"/>
    <property type="evidence" value="ECO:0007669"/>
    <property type="project" value="UniProtKB-ARBA"/>
</dbReference>
<dbReference type="InterPro" id="IPR036812">
    <property type="entry name" value="NAD(P)_OxRdtase_dom_sf"/>
</dbReference>
<dbReference type="SUPFAM" id="SSF51430">
    <property type="entry name" value="NAD(P)-linked oxidoreductase"/>
    <property type="match status" value="1"/>
</dbReference>
<dbReference type="OrthoDB" id="416253at2759"/>
<evidence type="ECO:0000256" key="2">
    <source>
        <dbReference type="PIRSR" id="PIRSR000097-1"/>
    </source>
</evidence>
<evidence type="ECO:0000313" key="6">
    <source>
        <dbReference type="EMBL" id="KXJ90290.1"/>
    </source>
</evidence>
<protein>
    <submittedName>
        <fullName evidence="6">NADP-dependent oxidoreductase domain-containing protein</fullName>
    </submittedName>
</protein>
<dbReference type="AlphaFoldDB" id="A0A136IZ78"/>
<evidence type="ECO:0000259" key="5">
    <source>
        <dbReference type="Pfam" id="PF00248"/>
    </source>
</evidence>
<evidence type="ECO:0000256" key="4">
    <source>
        <dbReference type="PIRSR" id="PIRSR000097-3"/>
    </source>
</evidence>
<dbReference type="InterPro" id="IPR023210">
    <property type="entry name" value="NADP_OxRdtase_dom"/>
</dbReference>
<sequence length="317" mass="35036">MSVPRLSINSTIPLVRTSTWSAAVAGKNVASSVEGRIPILGLGVYRIKPSDPAVGDSGVSLCQAACQAALEAGYRHIDTARLYRNESQVADAVSQKVLSRKDVFLTTKIRESTGDAERDYRAAMKCVERLPPTSHSQPYVDLLLIHQPPPTIQHRRSLWQALERLQRGGRALNIGVSNYRVEHLEEMRTGYARETSSWPPCVNQIEVHPWFPQTELTKYCAAHGIVVQAFAPLAQGRSNGGDVISQIGTRHGKTQAQVLIRWSLQKGFVALPKSSKPERIRENADVFDFELDGEDMHLLDGLDKGGTAGATYKWNRT</sequence>
<feature type="binding site" evidence="3">
    <location>
        <position position="146"/>
    </location>
    <ligand>
        <name>substrate</name>
    </ligand>
</feature>
<feature type="active site" description="Proton donor" evidence="2">
    <location>
        <position position="83"/>
    </location>
</feature>
<evidence type="ECO:0000256" key="3">
    <source>
        <dbReference type="PIRSR" id="PIRSR000097-2"/>
    </source>
</evidence>
<name>A0A136IZ78_9PEZI</name>
<dbReference type="PRINTS" id="PR00069">
    <property type="entry name" value="ALDKETRDTASE"/>
</dbReference>
<organism evidence="6 7">
    <name type="scientific">Microdochium bolleyi</name>
    <dbReference type="NCBI Taxonomy" id="196109"/>
    <lineage>
        <taxon>Eukaryota</taxon>
        <taxon>Fungi</taxon>
        <taxon>Dikarya</taxon>
        <taxon>Ascomycota</taxon>
        <taxon>Pezizomycotina</taxon>
        <taxon>Sordariomycetes</taxon>
        <taxon>Xylariomycetidae</taxon>
        <taxon>Xylariales</taxon>
        <taxon>Microdochiaceae</taxon>
        <taxon>Microdochium</taxon>
    </lineage>
</organism>
<proteinExistence type="predicted"/>
<accession>A0A136IZ78</accession>
<dbReference type="Proteomes" id="UP000070501">
    <property type="component" value="Unassembled WGS sequence"/>
</dbReference>
<dbReference type="PROSITE" id="PS00063">
    <property type="entry name" value="ALDOKETO_REDUCTASE_3"/>
    <property type="match status" value="1"/>
</dbReference>
<dbReference type="InterPro" id="IPR018170">
    <property type="entry name" value="Aldo/ket_reductase_CS"/>
</dbReference>
<dbReference type="PIRSF" id="PIRSF000097">
    <property type="entry name" value="AKR"/>
    <property type="match status" value="1"/>
</dbReference>
<dbReference type="CDD" id="cd19071">
    <property type="entry name" value="AKR_AKR1-5-like"/>
    <property type="match status" value="1"/>
</dbReference>
<dbReference type="PANTHER" id="PTHR43827:SF13">
    <property type="entry name" value="ALDO_KETO REDUCTASE FAMILY PROTEIN"/>
    <property type="match status" value="1"/>
</dbReference>
<keyword evidence="1" id="KW-0560">Oxidoreductase</keyword>
<dbReference type="PANTHER" id="PTHR43827">
    <property type="entry name" value="2,5-DIKETO-D-GLUCONIC ACID REDUCTASE"/>
    <property type="match status" value="1"/>
</dbReference>
<feature type="site" description="Lowers pKa of active site Tyr" evidence="4">
    <location>
        <position position="108"/>
    </location>
</feature>
<feature type="domain" description="NADP-dependent oxidoreductase" evidence="5">
    <location>
        <begin position="63"/>
        <end position="303"/>
    </location>
</feature>
<evidence type="ECO:0000313" key="7">
    <source>
        <dbReference type="Proteomes" id="UP000070501"/>
    </source>
</evidence>
<gene>
    <name evidence="6" type="ORF">Micbo1qcDRAFT_120617</name>
</gene>
<dbReference type="InterPro" id="IPR020471">
    <property type="entry name" value="AKR"/>
</dbReference>
<dbReference type="Pfam" id="PF00248">
    <property type="entry name" value="Aldo_ket_red"/>
    <property type="match status" value="1"/>
</dbReference>
<dbReference type="EMBL" id="KQ964253">
    <property type="protein sequence ID" value="KXJ90290.1"/>
    <property type="molecule type" value="Genomic_DNA"/>
</dbReference>
<reference evidence="7" key="1">
    <citation type="submission" date="2016-02" db="EMBL/GenBank/DDBJ databases">
        <title>Draft genome sequence of Microdochium bolleyi, a fungal endophyte of beachgrass.</title>
        <authorList>
            <consortium name="DOE Joint Genome Institute"/>
            <person name="David A.S."/>
            <person name="May G."/>
            <person name="Haridas S."/>
            <person name="Lim J."/>
            <person name="Wang M."/>
            <person name="Labutti K."/>
            <person name="Lipzen A."/>
            <person name="Barry K."/>
            <person name="Grigoriev I.V."/>
        </authorList>
    </citation>
    <scope>NUCLEOTIDE SEQUENCE [LARGE SCALE GENOMIC DNA]</scope>
    <source>
        <strain evidence="7">J235TASD1</strain>
    </source>
</reference>
<dbReference type="InParanoid" id="A0A136IZ78"/>
<dbReference type="FunFam" id="3.20.20.100:FF:000002">
    <property type="entry name" value="2,5-diketo-D-gluconic acid reductase A"/>
    <property type="match status" value="1"/>
</dbReference>
<keyword evidence="7" id="KW-1185">Reference proteome</keyword>
<dbReference type="STRING" id="196109.A0A136IZ78"/>